<evidence type="ECO:0000259" key="13">
    <source>
        <dbReference type="PROSITE" id="PS50109"/>
    </source>
</evidence>
<dbReference type="InterPro" id="IPR004105">
    <property type="entry name" value="CheA-like_dim"/>
</dbReference>
<dbReference type="EC" id="2.7.13.3" evidence="2"/>
<dbReference type="Gene3D" id="2.30.30.40">
    <property type="entry name" value="SH3 Domains"/>
    <property type="match status" value="1"/>
</dbReference>
<dbReference type="PATRIC" id="fig|29290.4.peg.590"/>
<dbReference type="InterPro" id="IPR004358">
    <property type="entry name" value="Sig_transdc_His_kin-like_C"/>
</dbReference>
<dbReference type="FunFam" id="3.30.565.10:FF:000016">
    <property type="entry name" value="Chemotaxis protein CheA, putative"/>
    <property type="match status" value="1"/>
</dbReference>
<dbReference type="InterPro" id="IPR003594">
    <property type="entry name" value="HATPase_dom"/>
</dbReference>
<dbReference type="SMART" id="SM00260">
    <property type="entry name" value="CheW"/>
    <property type="match status" value="1"/>
</dbReference>
<evidence type="ECO:0000256" key="9">
    <source>
        <dbReference type="ARBA" id="ARBA00022840"/>
    </source>
</evidence>
<feature type="domain" description="HPt" evidence="15">
    <location>
        <begin position="1"/>
        <end position="103"/>
    </location>
</feature>
<dbReference type="Pfam" id="PF01584">
    <property type="entry name" value="CheW"/>
    <property type="match status" value="1"/>
</dbReference>
<dbReference type="InterPro" id="IPR037257">
    <property type="entry name" value="T2SS_E_N_sf"/>
</dbReference>
<evidence type="ECO:0000259" key="15">
    <source>
        <dbReference type="PROSITE" id="PS50894"/>
    </source>
</evidence>
<dbReference type="GO" id="GO:0006935">
    <property type="term" value="P:chemotaxis"/>
    <property type="evidence" value="ECO:0007669"/>
    <property type="project" value="UniProtKB-KW"/>
</dbReference>
<evidence type="ECO:0000256" key="11">
    <source>
        <dbReference type="ARBA" id="ARBA00035100"/>
    </source>
</evidence>
<proteinExistence type="predicted"/>
<protein>
    <recommendedName>
        <fullName evidence="3">Chemotaxis protein CheA</fullName>
        <ecNumber evidence="2">2.7.13.3</ecNumber>
    </recommendedName>
</protein>
<dbReference type="Pfam" id="PF01627">
    <property type="entry name" value="Hpt"/>
    <property type="match status" value="1"/>
</dbReference>
<evidence type="ECO:0000256" key="10">
    <source>
        <dbReference type="ARBA" id="ARBA00023012"/>
    </source>
</evidence>
<dbReference type="InterPro" id="IPR036641">
    <property type="entry name" value="HPT_dom_sf"/>
</dbReference>
<comment type="function">
    <text evidence="11">Involved in the transmission of sensory signals from the chemoreceptors to the flagellar motors. CheA is autophosphorylated; it can transfer its phosphate group to either CheB or CheY.</text>
</comment>
<keyword evidence="7" id="KW-0547">Nucleotide-binding</keyword>
<dbReference type="InterPro" id="IPR005467">
    <property type="entry name" value="His_kinase_dom"/>
</dbReference>
<feature type="domain" description="CheW-like" evidence="14">
    <location>
        <begin position="583"/>
        <end position="715"/>
    </location>
</feature>
<evidence type="ECO:0000256" key="7">
    <source>
        <dbReference type="ARBA" id="ARBA00022741"/>
    </source>
</evidence>
<comment type="caution">
    <text evidence="16">The sequence shown here is derived from an EMBL/GenBank/DDBJ whole genome shotgun (WGS) entry which is preliminary data.</text>
</comment>
<dbReference type="Gene3D" id="1.10.287.560">
    <property type="entry name" value="Histidine kinase CheA-like, homodimeric domain"/>
    <property type="match status" value="1"/>
</dbReference>
<dbReference type="SMART" id="SM01231">
    <property type="entry name" value="H-kinase_dim"/>
    <property type="match status" value="1"/>
</dbReference>
<evidence type="ECO:0000256" key="2">
    <source>
        <dbReference type="ARBA" id="ARBA00012438"/>
    </source>
</evidence>
<dbReference type="Gene3D" id="3.30.565.10">
    <property type="entry name" value="Histidine kinase-like ATPase, C-terminal domain"/>
    <property type="match status" value="1"/>
</dbReference>
<keyword evidence="4" id="KW-0145">Chemotaxis</keyword>
<evidence type="ECO:0000256" key="3">
    <source>
        <dbReference type="ARBA" id="ARBA00021495"/>
    </source>
</evidence>
<organism evidence="16 17">
    <name type="scientific">Candidatus Magnetobacterium bavaricum</name>
    <dbReference type="NCBI Taxonomy" id="29290"/>
    <lineage>
        <taxon>Bacteria</taxon>
        <taxon>Pseudomonadati</taxon>
        <taxon>Nitrospirota</taxon>
        <taxon>Thermodesulfovibrionia</taxon>
        <taxon>Thermodesulfovibrionales</taxon>
        <taxon>Candidatus Magnetobacteriaceae</taxon>
        <taxon>Candidatus Magnetobacterium</taxon>
    </lineage>
</organism>
<dbReference type="InterPro" id="IPR036097">
    <property type="entry name" value="HisK_dim/P_sf"/>
</dbReference>
<keyword evidence="17" id="KW-1185">Reference proteome</keyword>
<evidence type="ECO:0000256" key="4">
    <source>
        <dbReference type="ARBA" id="ARBA00022500"/>
    </source>
</evidence>
<dbReference type="PROSITE" id="PS50894">
    <property type="entry name" value="HPT"/>
    <property type="match status" value="1"/>
</dbReference>
<dbReference type="PRINTS" id="PR00344">
    <property type="entry name" value="BCTRLSENSOR"/>
</dbReference>
<evidence type="ECO:0000313" key="17">
    <source>
        <dbReference type="Proteomes" id="UP000033423"/>
    </source>
</evidence>
<dbReference type="SUPFAM" id="SSF55874">
    <property type="entry name" value="ATPase domain of HSP90 chaperone/DNA topoisomerase II/histidine kinase"/>
    <property type="match status" value="1"/>
</dbReference>
<keyword evidence="6" id="KW-0808">Transferase</keyword>
<dbReference type="GO" id="GO:0000155">
    <property type="term" value="F:phosphorelay sensor kinase activity"/>
    <property type="evidence" value="ECO:0007669"/>
    <property type="project" value="InterPro"/>
</dbReference>
<dbReference type="FunFam" id="2.30.30.40:FF:000048">
    <property type="entry name" value="Chemotaxis protein CheA, putative"/>
    <property type="match status" value="1"/>
</dbReference>
<dbReference type="SUPFAM" id="SSF47226">
    <property type="entry name" value="Histidine-containing phosphotransfer domain, HPT domain"/>
    <property type="match status" value="1"/>
</dbReference>
<dbReference type="InterPro" id="IPR002545">
    <property type="entry name" value="CheW-lke_dom"/>
</dbReference>
<dbReference type="EMBL" id="LACI01000203">
    <property type="protein sequence ID" value="KJU87374.1"/>
    <property type="molecule type" value="Genomic_DNA"/>
</dbReference>
<dbReference type="InterPro" id="IPR008207">
    <property type="entry name" value="Sig_transdc_His_kin_Hpt_dom"/>
</dbReference>
<dbReference type="Pfam" id="PF02895">
    <property type="entry name" value="H-kinase_dim"/>
    <property type="match status" value="1"/>
</dbReference>
<dbReference type="GO" id="GO:0005737">
    <property type="term" value="C:cytoplasm"/>
    <property type="evidence" value="ECO:0007669"/>
    <property type="project" value="InterPro"/>
</dbReference>
<dbReference type="SUPFAM" id="SSF160246">
    <property type="entry name" value="EspE N-terminal domain-like"/>
    <property type="match status" value="1"/>
</dbReference>
<reference evidence="16 17" key="1">
    <citation type="submission" date="2015-02" db="EMBL/GenBank/DDBJ databases">
        <title>Single-cell genomics of uncultivated deep-branching MTB reveals a conserved set of magnetosome genes.</title>
        <authorList>
            <person name="Kolinko S."/>
            <person name="Richter M."/>
            <person name="Glockner F.O."/>
            <person name="Brachmann A."/>
            <person name="Schuler D."/>
        </authorList>
    </citation>
    <scope>NUCLEOTIDE SEQUENCE [LARGE SCALE GENOMIC DNA]</scope>
    <source>
        <strain evidence="16">TM-1</strain>
    </source>
</reference>
<dbReference type="InterPro" id="IPR037006">
    <property type="entry name" value="CheA-like_homodim_sf"/>
</dbReference>
<feature type="domain" description="Histidine kinase" evidence="13">
    <location>
        <begin position="381"/>
        <end position="581"/>
    </location>
</feature>
<dbReference type="PANTHER" id="PTHR43395:SF10">
    <property type="entry name" value="CHEMOTAXIS PROTEIN CHEA"/>
    <property type="match status" value="1"/>
</dbReference>
<dbReference type="PANTHER" id="PTHR43395">
    <property type="entry name" value="SENSOR HISTIDINE KINASE CHEA"/>
    <property type="match status" value="1"/>
</dbReference>
<dbReference type="GO" id="GO:0005524">
    <property type="term" value="F:ATP binding"/>
    <property type="evidence" value="ECO:0007669"/>
    <property type="project" value="UniProtKB-KW"/>
</dbReference>
<evidence type="ECO:0000313" key="16">
    <source>
        <dbReference type="EMBL" id="KJU87374.1"/>
    </source>
</evidence>
<accession>A0A0F3GZI3</accession>
<name>A0A0F3GZI3_9BACT</name>
<dbReference type="Gene3D" id="1.20.120.160">
    <property type="entry name" value="HPT domain"/>
    <property type="match status" value="1"/>
</dbReference>
<dbReference type="AlphaFoldDB" id="A0A0F3GZI3"/>
<keyword evidence="10" id="KW-0902">Two-component regulatory system</keyword>
<dbReference type="SMART" id="SM00387">
    <property type="entry name" value="HATPase_c"/>
    <property type="match status" value="1"/>
</dbReference>
<evidence type="ECO:0000256" key="5">
    <source>
        <dbReference type="ARBA" id="ARBA00022553"/>
    </source>
</evidence>
<evidence type="ECO:0000256" key="8">
    <source>
        <dbReference type="ARBA" id="ARBA00022777"/>
    </source>
</evidence>
<feature type="modified residue" description="Phosphohistidine" evidence="12">
    <location>
        <position position="46"/>
    </location>
</feature>
<dbReference type="SUPFAM" id="SSF50341">
    <property type="entry name" value="CheW-like"/>
    <property type="match status" value="1"/>
</dbReference>
<evidence type="ECO:0000256" key="12">
    <source>
        <dbReference type="PROSITE-ProRule" id="PRU00110"/>
    </source>
</evidence>
<keyword evidence="9" id="KW-0067">ATP-binding</keyword>
<dbReference type="SUPFAM" id="SSF47384">
    <property type="entry name" value="Homodimeric domain of signal transducing histidine kinase"/>
    <property type="match status" value="1"/>
</dbReference>
<sequence>MELESIKKTFLIETNELLVEMENALLAMEGSNDNEEIVNTMFRAAHTIKGSAGLIGLDKVVHFTHKVESVLERLRQHELEISEGLIAVMLRCKDHMAELVQLSCASDDELPGSIITEGDVLHDALAPYLIPDHVPTLATATAASPTDCSISTDGSMGSSCWHISLRFGRDVLRDGMDPLSFINYMTRCGEIIYLTTLYACLPDIAEIEPDSCYLGFEIAFCSDFTKQEIEDVFEFVKDSCVIRIIPPHSTAPTYMSLIEEMTEDKWRIGEILLKSGAITQRELDEALKKQQFDPEPEKHHIGDILVREGVVHREVVEAAADKQTKLRKPSSSEEGKTIRVDAAKLDALINLVGELVISSGGIRQHAQTVKDSVLSKSSMLMSRLVNDIREISMKMRMVPIAATFNRFQRLVHDSGKELGKSIELVIKGGDTELDRTMIEKLVDPLTHIVRNSVDHGIEPPQERLNAGKPAKGTITLDAYHDAGSIIIAISDNGRGLNADKIWQKAVKVGIVDPEKRPPDKDLYKLIFEPGFSTAEAVTNLSGRGVGMDVVRRNIEVMRGFVQIDTVPGQSTTMLIHLPLTLSIIDGFMVGIRGLFYIIPLDMVVKCFILTQERREMIESRGYFDFRGKVIPYIDLAGVFNTNGSSRRSDNIVVVQYAGQSVAFAVDRLFGDVQVVIKTLGRVYKDVEGIAGATILGDGTVAMILDVPGIIKAVQKSAVML</sequence>
<evidence type="ECO:0000256" key="6">
    <source>
        <dbReference type="ARBA" id="ARBA00022679"/>
    </source>
</evidence>
<gene>
    <name evidence="16" type="ORF">MBAV_000430</name>
</gene>
<dbReference type="PROSITE" id="PS50851">
    <property type="entry name" value="CHEW"/>
    <property type="match status" value="1"/>
</dbReference>
<dbReference type="InterPro" id="IPR036890">
    <property type="entry name" value="HATPase_C_sf"/>
</dbReference>
<dbReference type="CDD" id="cd00088">
    <property type="entry name" value="HPT"/>
    <property type="match status" value="1"/>
</dbReference>
<dbReference type="CDD" id="cd16916">
    <property type="entry name" value="HATPase_CheA-like"/>
    <property type="match status" value="1"/>
</dbReference>
<dbReference type="InterPro" id="IPR036061">
    <property type="entry name" value="CheW-like_dom_sf"/>
</dbReference>
<dbReference type="InterPro" id="IPR051315">
    <property type="entry name" value="Bact_Chemotaxis_CheA"/>
</dbReference>
<evidence type="ECO:0000259" key="14">
    <source>
        <dbReference type="PROSITE" id="PS50851"/>
    </source>
</evidence>
<dbReference type="Pfam" id="PF02518">
    <property type="entry name" value="HATPase_c"/>
    <property type="match status" value="1"/>
</dbReference>
<comment type="catalytic activity">
    <reaction evidence="1">
        <text>ATP + protein L-histidine = ADP + protein N-phospho-L-histidine.</text>
        <dbReference type="EC" id="2.7.13.3"/>
    </reaction>
</comment>
<dbReference type="Proteomes" id="UP000033423">
    <property type="component" value="Unassembled WGS sequence"/>
</dbReference>
<dbReference type="PROSITE" id="PS50109">
    <property type="entry name" value="HIS_KIN"/>
    <property type="match status" value="1"/>
</dbReference>
<keyword evidence="8 16" id="KW-0418">Kinase</keyword>
<keyword evidence="5 12" id="KW-0597">Phosphoprotein</keyword>
<evidence type="ECO:0000256" key="1">
    <source>
        <dbReference type="ARBA" id="ARBA00000085"/>
    </source>
</evidence>
<dbReference type="SMART" id="SM00073">
    <property type="entry name" value="HPT"/>
    <property type="match status" value="1"/>
</dbReference>